<dbReference type="Proteomes" id="UP000652761">
    <property type="component" value="Unassembled WGS sequence"/>
</dbReference>
<dbReference type="OrthoDB" id="265717at2759"/>
<evidence type="ECO:0000313" key="3">
    <source>
        <dbReference type="EMBL" id="MQL78585.1"/>
    </source>
</evidence>
<name>A0A843U573_COLES</name>
<evidence type="ECO:0000256" key="1">
    <source>
        <dbReference type="SAM" id="MobiDB-lite"/>
    </source>
</evidence>
<evidence type="ECO:0000259" key="2">
    <source>
        <dbReference type="PROSITE" id="PS50280"/>
    </source>
</evidence>
<evidence type="ECO:0000313" key="4">
    <source>
        <dbReference type="Proteomes" id="UP000652761"/>
    </source>
</evidence>
<accession>A0A843U573</accession>
<dbReference type="InterPro" id="IPR046341">
    <property type="entry name" value="SET_dom_sf"/>
</dbReference>
<dbReference type="Gene3D" id="6.10.140.2220">
    <property type="match status" value="1"/>
</dbReference>
<sequence>MSSSEAAPAPATPLPPQPSLQVVPNIPRRGRALVAARAIKPGEVLLVDSPLLLYPNLDVAADSASSSSSSSYCAHCYRTLPSGGPSFPCLGCSGHARFCSDTCRTLGAACSHTPWVCRALSILHATAPHLPPPLDHHPEALSQAAFLIAAYNLSAISPDGFVDLLSLQGGATPEHAALALHFLVASLSPVPTGPAGFSPELTASLLAKDKMNAFGLMEPATGGTGERRVRAYGIYPKASFFNHDCLPNACRFDYIDGAVVGGRNADIVVRSIHDIPEGREVCLSYFPVNWGYKERQRRLLEDYGFTCECDRCMVEKTWKDEEDELEEEAMDDEEMEGGEAGGEDEGMGGMEDGDFPHAYFFMRYMCQRESCGGTLAPLALSAQSVVSDVMECNVCGRLSRGDDPDTDPGSACLQLEANPILIECGLSSLRDPVMSSLVYVSM</sequence>
<feature type="region of interest" description="Disordered" evidence="1">
    <location>
        <begin position="322"/>
        <end position="348"/>
    </location>
</feature>
<dbReference type="InterPro" id="IPR001214">
    <property type="entry name" value="SET_dom"/>
</dbReference>
<dbReference type="SUPFAM" id="SSF82199">
    <property type="entry name" value="SET domain"/>
    <property type="match status" value="1"/>
</dbReference>
<dbReference type="Gene3D" id="2.170.270.10">
    <property type="entry name" value="SET domain"/>
    <property type="match status" value="1"/>
</dbReference>
<feature type="region of interest" description="Disordered" evidence="1">
    <location>
        <begin position="1"/>
        <end position="22"/>
    </location>
</feature>
<dbReference type="SMART" id="SM00317">
    <property type="entry name" value="SET"/>
    <property type="match status" value="1"/>
</dbReference>
<dbReference type="PANTHER" id="PTHR47420">
    <property type="entry name" value="HISTONE-LYSINE N-METHYLTRANSFERASE ASHR2"/>
    <property type="match status" value="1"/>
</dbReference>
<reference evidence="3" key="1">
    <citation type="submission" date="2017-07" db="EMBL/GenBank/DDBJ databases">
        <title>Taro Niue Genome Assembly and Annotation.</title>
        <authorList>
            <person name="Atibalentja N."/>
            <person name="Keating K."/>
            <person name="Fields C.J."/>
        </authorList>
    </citation>
    <scope>NUCLEOTIDE SEQUENCE</scope>
    <source>
        <strain evidence="3">Niue_2</strain>
        <tissue evidence="3">Leaf</tissue>
    </source>
</reference>
<dbReference type="PANTHER" id="PTHR47420:SF3">
    <property type="entry name" value="HISTONE-LYSINE N-METHYLTRANSFERASE ASHR2"/>
    <property type="match status" value="1"/>
</dbReference>
<dbReference type="PROSITE" id="PS50280">
    <property type="entry name" value="SET"/>
    <property type="match status" value="1"/>
</dbReference>
<dbReference type="Pfam" id="PF00856">
    <property type="entry name" value="SET"/>
    <property type="match status" value="1"/>
</dbReference>
<dbReference type="Gene3D" id="1.10.220.160">
    <property type="match status" value="1"/>
</dbReference>
<comment type="caution">
    <text evidence="3">The sequence shown here is derived from an EMBL/GenBank/DDBJ whole genome shotgun (WGS) entry which is preliminary data.</text>
</comment>
<dbReference type="EMBL" id="NMUH01000408">
    <property type="protein sequence ID" value="MQL78585.1"/>
    <property type="molecule type" value="Genomic_DNA"/>
</dbReference>
<feature type="compositionally biased region" description="Acidic residues" evidence="1">
    <location>
        <begin position="322"/>
        <end position="346"/>
    </location>
</feature>
<proteinExistence type="predicted"/>
<organism evidence="3 4">
    <name type="scientific">Colocasia esculenta</name>
    <name type="common">Wild taro</name>
    <name type="synonym">Arum esculentum</name>
    <dbReference type="NCBI Taxonomy" id="4460"/>
    <lineage>
        <taxon>Eukaryota</taxon>
        <taxon>Viridiplantae</taxon>
        <taxon>Streptophyta</taxon>
        <taxon>Embryophyta</taxon>
        <taxon>Tracheophyta</taxon>
        <taxon>Spermatophyta</taxon>
        <taxon>Magnoliopsida</taxon>
        <taxon>Liliopsida</taxon>
        <taxon>Araceae</taxon>
        <taxon>Aroideae</taxon>
        <taxon>Colocasieae</taxon>
        <taxon>Colocasia</taxon>
    </lineage>
</organism>
<dbReference type="InterPro" id="IPR044238">
    <property type="entry name" value="ASHR2-like"/>
</dbReference>
<keyword evidence="4" id="KW-1185">Reference proteome</keyword>
<gene>
    <name evidence="3" type="ORF">Taro_011017</name>
</gene>
<dbReference type="CDD" id="cd20071">
    <property type="entry name" value="SET_SMYD"/>
    <property type="match status" value="1"/>
</dbReference>
<protein>
    <recommendedName>
        <fullName evidence="2">SET domain-containing protein</fullName>
    </recommendedName>
</protein>
<dbReference type="AlphaFoldDB" id="A0A843U573"/>
<feature type="domain" description="SET" evidence="2">
    <location>
        <begin position="18"/>
        <end position="286"/>
    </location>
</feature>